<dbReference type="SUPFAM" id="SSF48576">
    <property type="entry name" value="Terpenoid synthases"/>
    <property type="match status" value="1"/>
</dbReference>
<dbReference type="EMBL" id="WTYV01000007">
    <property type="protein sequence ID" value="MXO73136.1"/>
    <property type="molecule type" value="Genomic_DNA"/>
</dbReference>
<evidence type="ECO:0000313" key="3">
    <source>
        <dbReference type="Proteomes" id="UP000466966"/>
    </source>
</evidence>
<dbReference type="GO" id="GO:0016117">
    <property type="term" value="P:carotenoid biosynthetic process"/>
    <property type="evidence" value="ECO:0007669"/>
    <property type="project" value="UniProtKB-ARBA"/>
</dbReference>
<sequence>MAGGGHPRQQLVAAAAESIAKGSKSFARASQLFDRQTRERAQLLYAWCRRCDDIADGQDHGGELHHDGSDAKDRVEAMRVLTHRAIDGQPTADLAFDALGQVASECGLTHEMADDVIDGFALDADEWRPRTEGDLMRYCFHVAGAVGVMMARVMGVPADDEETLDRACDLGLAFQLGNIARDVSEDDAGGRCYLPVEWLVEMDIPPGQHMKPAYRQELVVLVRRLVDLAQEHEAAARLGAARLPFRSRWAVLAAANIYGAIGREVRAKGGAAWDHRVYTSKAAKLRFVAQAFWQALANQPAPAKMPKWTRAGLEAMADAAPPD</sequence>
<proteinExistence type="predicted"/>
<organism evidence="2 3">
    <name type="scientific">Alteraurantiacibacter buctensis</name>
    <dbReference type="NCBI Taxonomy" id="1503981"/>
    <lineage>
        <taxon>Bacteria</taxon>
        <taxon>Pseudomonadati</taxon>
        <taxon>Pseudomonadota</taxon>
        <taxon>Alphaproteobacteria</taxon>
        <taxon>Sphingomonadales</taxon>
        <taxon>Erythrobacteraceae</taxon>
        <taxon>Alteraurantiacibacter</taxon>
    </lineage>
</organism>
<dbReference type="GO" id="GO:0004311">
    <property type="term" value="F:geranylgeranyl diphosphate synthase activity"/>
    <property type="evidence" value="ECO:0007669"/>
    <property type="project" value="InterPro"/>
</dbReference>
<evidence type="ECO:0000256" key="1">
    <source>
        <dbReference type="ARBA" id="ARBA00022679"/>
    </source>
</evidence>
<evidence type="ECO:0000313" key="2">
    <source>
        <dbReference type="EMBL" id="MXO73136.1"/>
    </source>
</evidence>
<comment type="caution">
    <text evidence="2">The sequence shown here is derived from an EMBL/GenBank/DDBJ whole genome shotgun (WGS) entry which is preliminary data.</text>
</comment>
<reference evidence="2 3" key="1">
    <citation type="submission" date="2019-12" db="EMBL/GenBank/DDBJ databases">
        <title>Genomic-based taxomic classification of the family Erythrobacteraceae.</title>
        <authorList>
            <person name="Xu L."/>
        </authorList>
    </citation>
    <scope>NUCLEOTIDE SEQUENCE [LARGE SCALE GENOMIC DNA]</scope>
    <source>
        <strain evidence="2 3">M0322</strain>
    </source>
</reference>
<dbReference type="GO" id="GO:0051996">
    <property type="term" value="F:squalene synthase [NAD(P)H] activity"/>
    <property type="evidence" value="ECO:0007669"/>
    <property type="project" value="InterPro"/>
</dbReference>
<dbReference type="Pfam" id="PF00494">
    <property type="entry name" value="SQS_PSY"/>
    <property type="match status" value="1"/>
</dbReference>
<dbReference type="InterPro" id="IPR019845">
    <property type="entry name" value="Squalene/phytoene_synthase_CS"/>
</dbReference>
<dbReference type="InterPro" id="IPR002060">
    <property type="entry name" value="Squ/phyt_synthse"/>
</dbReference>
<dbReference type="InterPro" id="IPR033904">
    <property type="entry name" value="Trans_IPPS_HH"/>
</dbReference>
<dbReference type="InterPro" id="IPR008949">
    <property type="entry name" value="Isoprenoid_synthase_dom_sf"/>
</dbReference>
<dbReference type="OrthoDB" id="9807580at2"/>
<dbReference type="InterPro" id="IPR044843">
    <property type="entry name" value="Trans_IPPS_bact-type"/>
</dbReference>
<dbReference type="AlphaFoldDB" id="A0A844Z1L9"/>
<dbReference type="SFLD" id="SFLDS00005">
    <property type="entry name" value="Isoprenoid_Synthase_Type_I"/>
    <property type="match status" value="1"/>
</dbReference>
<dbReference type="Proteomes" id="UP000466966">
    <property type="component" value="Unassembled WGS sequence"/>
</dbReference>
<dbReference type="CDD" id="cd00683">
    <property type="entry name" value="Trans_IPPS_HH"/>
    <property type="match status" value="1"/>
</dbReference>
<dbReference type="SFLD" id="SFLDG01018">
    <property type="entry name" value="Squalene/Phytoene_Synthase_Lik"/>
    <property type="match status" value="1"/>
</dbReference>
<keyword evidence="1" id="KW-0808">Transferase</keyword>
<dbReference type="Gene3D" id="1.10.600.10">
    <property type="entry name" value="Farnesyl Diphosphate Synthase"/>
    <property type="match status" value="1"/>
</dbReference>
<dbReference type="SFLD" id="SFLDG01212">
    <property type="entry name" value="Phytoene_synthase_like"/>
    <property type="match status" value="1"/>
</dbReference>
<accession>A0A844Z1L9</accession>
<dbReference type="PANTHER" id="PTHR31480">
    <property type="entry name" value="BIFUNCTIONAL LYCOPENE CYCLASE/PHYTOENE SYNTHASE"/>
    <property type="match status" value="1"/>
</dbReference>
<name>A0A844Z1L9_9SPHN</name>
<gene>
    <name evidence="2" type="ORF">GRI99_16020</name>
</gene>
<protein>
    <submittedName>
        <fullName evidence="2">Phytoene/squalene synthase family protein</fullName>
    </submittedName>
</protein>
<dbReference type="PROSITE" id="PS01044">
    <property type="entry name" value="SQUALEN_PHYTOEN_SYN_1"/>
    <property type="match status" value="1"/>
</dbReference>
<dbReference type="PROSITE" id="PS01045">
    <property type="entry name" value="SQUALEN_PHYTOEN_SYN_2"/>
    <property type="match status" value="1"/>
</dbReference>
<keyword evidence="3" id="KW-1185">Reference proteome</keyword>